<dbReference type="InParanoid" id="W3XC66"/>
<dbReference type="AlphaFoldDB" id="W3XC66"/>
<dbReference type="InterPro" id="IPR016166">
    <property type="entry name" value="FAD-bd_PCMH"/>
</dbReference>
<dbReference type="HOGENOM" id="CLU_018354_1_1_1"/>
<feature type="signal peptide" evidence="5">
    <location>
        <begin position="1"/>
        <end position="22"/>
    </location>
</feature>
<gene>
    <name evidence="7" type="ORF">PFICI_05559</name>
</gene>
<evidence type="ECO:0000256" key="4">
    <source>
        <dbReference type="ARBA" id="ARBA00023002"/>
    </source>
</evidence>
<dbReference type="PANTHER" id="PTHR42973:SF53">
    <property type="entry name" value="FAD-BINDING PCMH-TYPE DOMAIN-CONTAINING PROTEIN-RELATED"/>
    <property type="match status" value="1"/>
</dbReference>
<feature type="domain" description="FAD-binding PCMH-type" evidence="6">
    <location>
        <begin position="62"/>
        <end position="233"/>
    </location>
</feature>
<dbReference type="SUPFAM" id="SSF56176">
    <property type="entry name" value="FAD-binding/transporter-associated domain-like"/>
    <property type="match status" value="1"/>
</dbReference>
<reference evidence="8" key="1">
    <citation type="journal article" date="2015" name="BMC Genomics">
        <title>Genomic and transcriptomic analysis of the endophytic fungus Pestalotiopsis fici reveals its lifestyle and high potential for synthesis of natural products.</title>
        <authorList>
            <person name="Wang X."/>
            <person name="Zhang X."/>
            <person name="Liu L."/>
            <person name="Xiang M."/>
            <person name="Wang W."/>
            <person name="Sun X."/>
            <person name="Che Y."/>
            <person name="Guo L."/>
            <person name="Liu G."/>
            <person name="Guo L."/>
            <person name="Wang C."/>
            <person name="Yin W.B."/>
            <person name="Stadler M."/>
            <person name="Zhang X."/>
            <person name="Liu X."/>
        </authorList>
    </citation>
    <scope>NUCLEOTIDE SEQUENCE [LARGE SCALE GENOMIC DNA]</scope>
    <source>
        <strain evidence="8">W106-1 / CGMCC3.15140</strain>
    </source>
</reference>
<keyword evidence="3" id="KW-0274">FAD</keyword>
<dbReference type="STRING" id="1229662.W3XC66"/>
<feature type="chain" id="PRO_5004835658" description="FAD-binding PCMH-type domain-containing protein" evidence="5">
    <location>
        <begin position="23"/>
        <end position="533"/>
    </location>
</feature>
<dbReference type="OMA" id="CKFGIRG"/>
<accession>W3XC66</accession>
<name>W3XC66_PESFW</name>
<dbReference type="InterPro" id="IPR006094">
    <property type="entry name" value="Oxid_FAD_bind_N"/>
</dbReference>
<dbReference type="InterPro" id="IPR050416">
    <property type="entry name" value="FAD-linked_Oxidoreductase"/>
</dbReference>
<dbReference type="OrthoDB" id="2151789at2759"/>
<dbReference type="Pfam" id="PF01565">
    <property type="entry name" value="FAD_binding_4"/>
    <property type="match status" value="1"/>
</dbReference>
<proteinExistence type="inferred from homology"/>
<evidence type="ECO:0000256" key="3">
    <source>
        <dbReference type="ARBA" id="ARBA00022827"/>
    </source>
</evidence>
<keyword evidence="5" id="KW-0732">Signal</keyword>
<sequence>MKSLVIASIIAHSTTFISAVSASVHDAECCHALHASALGSNVYFPKSSSYDDRLDSYWSRSAALAPTCMVLPTCTEDVAHIIRTIVANNCSFGVRSGGHGSFAYSNSVDEGITIDFGFINKTTYNSDTKIASVPPGSQWQQVYETLAPYGVTVTGGRAGTVGVAGFLTGGGNSFHSASHGFGCDNVHNFEVVLADGSIVDANAEAHADLWQGLKGGSGNLGLVTRFDMYVIDFPDPGVTDIWGGVVGYDLGATDAVIDAYIDFADNVYKDQNSSTLPYLAYVPEAGGMILNVALDNTINAAFPPAFDGFLSVPGITATSLRSAPMQEITAELGLAQPYGFRHLWFSSGYKNDARIMRYIVQKHKEIVARLVPDYPADSGFNTLCLFQPITQTLVGHSAAKGGNVLGLEDRVKDGNGVMFLLGIGIHSAEDEAKLWPIFREWFDDVDSYATSIGANWNWHYLNYANLAQDSLASYGKASVETIRRVSEKYDPGQVFQKLRKSGFKIPAEVHEGTYGYQGANIEDYSSIDQKVLG</sequence>
<dbReference type="GO" id="GO:0016491">
    <property type="term" value="F:oxidoreductase activity"/>
    <property type="evidence" value="ECO:0007669"/>
    <property type="project" value="UniProtKB-KW"/>
</dbReference>
<dbReference type="GO" id="GO:0071949">
    <property type="term" value="F:FAD binding"/>
    <property type="evidence" value="ECO:0007669"/>
    <property type="project" value="InterPro"/>
</dbReference>
<evidence type="ECO:0000256" key="5">
    <source>
        <dbReference type="SAM" id="SignalP"/>
    </source>
</evidence>
<dbReference type="eggNOG" id="ENOG502SHE3">
    <property type="taxonomic scope" value="Eukaryota"/>
</dbReference>
<dbReference type="RefSeq" id="XP_007832331.1">
    <property type="nucleotide sequence ID" value="XM_007834140.1"/>
</dbReference>
<dbReference type="GeneID" id="19270572"/>
<evidence type="ECO:0000313" key="8">
    <source>
        <dbReference type="Proteomes" id="UP000030651"/>
    </source>
</evidence>
<dbReference type="Gene3D" id="3.30.465.10">
    <property type="match status" value="1"/>
</dbReference>
<dbReference type="Proteomes" id="UP000030651">
    <property type="component" value="Unassembled WGS sequence"/>
</dbReference>
<protein>
    <recommendedName>
        <fullName evidence="6">FAD-binding PCMH-type domain-containing protein</fullName>
    </recommendedName>
</protein>
<comment type="similarity">
    <text evidence="1">Belongs to the oxygen-dependent FAD-linked oxidoreductase family.</text>
</comment>
<evidence type="ECO:0000313" key="7">
    <source>
        <dbReference type="EMBL" id="ETS83683.1"/>
    </source>
</evidence>
<dbReference type="EMBL" id="KI912111">
    <property type="protein sequence ID" value="ETS83683.1"/>
    <property type="molecule type" value="Genomic_DNA"/>
</dbReference>
<dbReference type="PANTHER" id="PTHR42973">
    <property type="entry name" value="BINDING OXIDOREDUCTASE, PUTATIVE (AFU_ORTHOLOGUE AFUA_1G17690)-RELATED"/>
    <property type="match status" value="1"/>
</dbReference>
<keyword evidence="8" id="KW-1185">Reference proteome</keyword>
<evidence type="ECO:0000259" key="6">
    <source>
        <dbReference type="PROSITE" id="PS51387"/>
    </source>
</evidence>
<dbReference type="InterPro" id="IPR036318">
    <property type="entry name" value="FAD-bd_PCMH-like_sf"/>
</dbReference>
<dbReference type="KEGG" id="pfy:PFICI_05559"/>
<keyword evidence="2" id="KW-0285">Flavoprotein</keyword>
<dbReference type="PROSITE" id="PS51387">
    <property type="entry name" value="FAD_PCMH"/>
    <property type="match status" value="1"/>
</dbReference>
<organism evidence="7 8">
    <name type="scientific">Pestalotiopsis fici (strain W106-1 / CGMCC3.15140)</name>
    <dbReference type="NCBI Taxonomy" id="1229662"/>
    <lineage>
        <taxon>Eukaryota</taxon>
        <taxon>Fungi</taxon>
        <taxon>Dikarya</taxon>
        <taxon>Ascomycota</taxon>
        <taxon>Pezizomycotina</taxon>
        <taxon>Sordariomycetes</taxon>
        <taxon>Xylariomycetidae</taxon>
        <taxon>Amphisphaeriales</taxon>
        <taxon>Sporocadaceae</taxon>
        <taxon>Pestalotiopsis</taxon>
    </lineage>
</organism>
<keyword evidence="4" id="KW-0560">Oxidoreductase</keyword>
<dbReference type="InterPro" id="IPR016169">
    <property type="entry name" value="FAD-bd_PCMH_sub2"/>
</dbReference>
<evidence type="ECO:0000256" key="2">
    <source>
        <dbReference type="ARBA" id="ARBA00022630"/>
    </source>
</evidence>
<evidence type="ECO:0000256" key="1">
    <source>
        <dbReference type="ARBA" id="ARBA00005466"/>
    </source>
</evidence>